<feature type="chain" id="PRO_5043394233" description="Secreted protein" evidence="1">
    <location>
        <begin position="27"/>
        <end position="78"/>
    </location>
</feature>
<name>A0AAV4N8Q7_CAEEX</name>
<dbReference type="EMBL" id="BPLR01002978">
    <property type="protein sequence ID" value="GIX79829.1"/>
    <property type="molecule type" value="Genomic_DNA"/>
</dbReference>
<organism evidence="2 3">
    <name type="scientific">Caerostris extrusa</name>
    <name type="common">Bark spider</name>
    <name type="synonym">Caerostris bankana</name>
    <dbReference type="NCBI Taxonomy" id="172846"/>
    <lineage>
        <taxon>Eukaryota</taxon>
        <taxon>Metazoa</taxon>
        <taxon>Ecdysozoa</taxon>
        <taxon>Arthropoda</taxon>
        <taxon>Chelicerata</taxon>
        <taxon>Arachnida</taxon>
        <taxon>Araneae</taxon>
        <taxon>Araneomorphae</taxon>
        <taxon>Entelegynae</taxon>
        <taxon>Araneoidea</taxon>
        <taxon>Araneidae</taxon>
        <taxon>Caerostris</taxon>
    </lineage>
</organism>
<accession>A0AAV4N8Q7</accession>
<feature type="signal peptide" evidence="1">
    <location>
        <begin position="1"/>
        <end position="26"/>
    </location>
</feature>
<dbReference type="AlphaFoldDB" id="A0AAV4N8Q7"/>
<keyword evidence="1" id="KW-0732">Signal</keyword>
<comment type="caution">
    <text evidence="2">The sequence shown here is derived from an EMBL/GenBank/DDBJ whole genome shotgun (WGS) entry which is preliminary data.</text>
</comment>
<evidence type="ECO:0000256" key="1">
    <source>
        <dbReference type="SAM" id="SignalP"/>
    </source>
</evidence>
<evidence type="ECO:0000313" key="3">
    <source>
        <dbReference type="Proteomes" id="UP001054945"/>
    </source>
</evidence>
<sequence length="78" mass="8762">MIEVGFFLTLVSTFFVIDRLGDFVVAQNSPPTLQYILLHFSCFHSQKHSLSSPEAFRDSLLSSMLGKSFIPHTGQVSR</sequence>
<evidence type="ECO:0008006" key="4">
    <source>
        <dbReference type="Google" id="ProtNLM"/>
    </source>
</evidence>
<gene>
    <name evidence="2" type="ORF">CEXT_333851</name>
</gene>
<reference evidence="2 3" key="1">
    <citation type="submission" date="2021-06" db="EMBL/GenBank/DDBJ databases">
        <title>Caerostris extrusa draft genome.</title>
        <authorList>
            <person name="Kono N."/>
            <person name="Arakawa K."/>
        </authorList>
    </citation>
    <scope>NUCLEOTIDE SEQUENCE [LARGE SCALE GENOMIC DNA]</scope>
</reference>
<dbReference type="Proteomes" id="UP001054945">
    <property type="component" value="Unassembled WGS sequence"/>
</dbReference>
<keyword evidence="3" id="KW-1185">Reference proteome</keyword>
<evidence type="ECO:0000313" key="2">
    <source>
        <dbReference type="EMBL" id="GIX79829.1"/>
    </source>
</evidence>
<proteinExistence type="predicted"/>
<protein>
    <recommendedName>
        <fullName evidence="4">Secreted protein</fullName>
    </recommendedName>
</protein>